<keyword evidence="4" id="KW-1185">Reference proteome</keyword>
<proteinExistence type="predicted"/>
<dbReference type="InterPro" id="IPR050469">
    <property type="entry name" value="Diguanylate_Cyclase"/>
</dbReference>
<dbReference type="NCBIfam" id="TIGR00254">
    <property type="entry name" value="GGDEF"/>
    <property type="match status" value="1"/>
</dbReference>
<dbReference type="RefSeq" id="WP_117314211.1">
    <property type="nucleotide sequence ID" value="NZ_JBHRUJ010000021.1"/>
</dbReference>
<evidence type="ECO:0000259" key="2">
    <source>
        <dbReference type="PROSITE" id="PS50887"/>
    </source>
</evidence>
<accession>A0ABV7KTU2</accession>
<dbReference type="SUPFAM" id="SSF55073">
    <property type="entry name" value="Nucleotide cyclase"/>
    <property type="match status" value="1"/>
</dbReference>
<reference evidence="4" key="1">
    <citation type="journal article" date="2019" name="Int. J. Syst. Evol. Microbiol.">
        <title>The Global Catalogue of Microorganisms (GCM) 10K type strain sequencing project: providing services to taxonomists for standard genome sequencing and annotation.</title>
        <authorList>
            <consortium name="The Broad Institute Genomics Platform"/>
            <consortium name="The Broad Institute Genome Sequencing Center for Infectious Disease"/>
            <person name="Wu L."/>
            <person name="Ma J."/>
        </authorList>
    </citation>
    <scope>NUCLEOTIDE SEQUENCE [LARGE SCALE GENOMIC DNA]</scope>
    <source>
        <strain evidence="4">CCM 320</strain>
    </source>
</reference>
<name>A0ABV7KTU2_PLAOK</name>
<evidence type="ECO:0000313" key="3">
    <source>
        <dbReference type="EMBL" id="MFC3212646.1"/>
    </source>
</evidence>
<keyword evidence="1" id="KW-0812">Transmembrane</keyword>
<dbReference type="InterPro" id="IPR043128">
    <property type="entry name" value="Rev_trsase/Diguanyl_cyclase"/>
</dbReference>
<organism evidence="3 4">
    <name type="scientific">Planomicrobium okeanokoites</name>
    <name type="common">Planococcus okeanokoites</name>
    <name type="synonym">Flavobacterium okeanokoites</name>
    <dbReference type="NCBI Taxonomy" id="244"/>
    <lineage>
        <taxon>Bacteria</taxon>
        <taxon>Bacillati</taxon>
        <taxon>Bacillota</taxon>
        <taxon>Bacilli</taxon>
        <taxon>Bacillales</taxon>
        <taxon>Caryophanaceae</taxon>
        <taxon>Planomicrobium</taxon>
    </lineage>
</organism>
<dbReference type="Pfam" id="PF00990">
    <property type="entry name" value="GGDEF"/>
    <property type="match status" value="1"/>
</dbReference>
<feature type="transmembrane region" description="Helical" evidence="1">
    <location>
        <begin position="56"/>
        <end position="77"/>
    </location>
</feature>
<dbReference type="InterPro" id="IPR000160">
    <property type="entry name" value="GGDEF_dom"/>
</dbReference>
<sequence>MEKTNQLGLNYEFWAKKILYFYGLLAIVAIGGQLVGLIVTFFYYSYYIEDYISLRMIWPTSFILAIMLLSWFMVQILKIYNPYILFFAGTLLAVVMILANPGLPGLQMTLLLPMAISLIYLKKFKLTISFLTNFTALLVIYVISADSRAAMTPYEYFAYLFILVAGYIVYLAVIERGTEMLTTLRHAAEKEEELLIQNRIMERLSKTDALTGLFNHKTFQNYLDSLVQQAENSGMQLQLAILDIDNFKSINDNFGHSSGDLVLKHVAEIIAEKAGPHDVVARYGGEEFAVLFTEKPFEETLAILEEMRKGIAEVRHAEIAGRSVTISAGLQNYYPGLSKSDFFKKADSYLYDAKRNGKNQIQHNRSFHYIG</sequence>
<evidence type="ECO:0000313" key="4">
    <source>
        <dbReference type="Proteomes" id="UP001595625"/>
    </source>
</evidence>
<dbReference type="Gene3D" id="3.30.70.270">
    <property type="match status" value="1"/>
</dbReference>
<keyword evidence="1" id="KW-1133">Transmembrane helix</keyword>
<dbReference type="Proteomes" id="UP001595625">
    <property type="component" value="Unassembled WGS sequence"/>
</dbReference>
<evidence type="ECO:0000256" key="1">
    <source>
        <dbReference type="SAM" id="Phobius"/>
    </source>
</evidence>
<dbReference type="SMART" id="SM00267">
    <property type="entry name" value="GGDEF"/>
    <property type="match status" value="1"/>
</dbReference>
<feature type="transmembrane region" description="Helical" evidence="1">
    <location>
        <begin position="83"/>
        <end position="103"/>
    </location>
</feature>
<feature type="transmembrane region" description="Helical" evidence="1">
    <location>
        <begin position="20"/>
        <end position="44"/>
    </location>
</feature>
<dbReference type="EMBL" id="JBHRUJ010000021">
    <property type="protein sequence ID" value="MFC3212646.1"/>
    <property type="molecule type" value="Genomic_DNA"/>
</dbReference>
<dbReference type="InterPro" id="IPR029787">
    <property type="entry name" value="Nucleotide_cyclase"/>
</dbReference>
<dbReference type="PANTHER" id="PTHR45138:SF24">
    <property type="entry name" value="DIGUANYLATE CYCLASE DGCC-RELATED"/>
    <property type="match status" value="1"/>
</dbReference>
<keyword evidence="1" id="KW-0472">Membrane</keyword>
<feature type="transmembrane region" description="Helical" evidence="1">
    <location>
        <begin position="124"/>
        <end position="144"/>
    </location>
</feature>
<dbReference type="PANTHER" id="PTHR45138">
    <property type="entry name" value="REGULATORY COMPONENTS OF SENSORY TRANSDUCTION SYSTEM"/>
    <property type="match status" value="1"/>
</dbReference>
<feature type="transmembrane region" description="Helical" evidence="1">
    <location>
        <begin position="156"/>
        <end position="174"/>
    </location>
</feature>
<comment type="caution">
    <text evidence="3">The sequence shown here is derived from an EMBL/GenBank/DDBJ whole genome shotgun (WGS) entry which is preliminary data.</text>
</comment>
<dbReference type="PROSITE" id="PS50887">
    <property type="entry name" value="GGDEF"/>
    <property type="match status" value="1"/>
</dbReference>
<gene>
    <name evidence="3" type="ORF">ACFOEJ_16350</name>
</gene>
<dbReference type="CDD" id="cd01949">
    <property type="entry name" value="GGDEF"/>
    <property type="match status" value="1"/>
</dbReference>
<feature type="domain" description="GGDEF" evidence="2">
    <location>
        <begin position="235"/>
        <end position="366"/>
    </location>
</feature>
<protein>
    <submittedName>
        <fullName evidence="3">GGDEF domain-containing protein</fullName>
    </submittedName>
</protein>